<organism evidence="3">
    <name type="scientific">bioreactor metagenome</name>
    <dbReference type="NCBI Taxonomy" id="1076179"/>
    <lineage>
        <taxon>unclassified sequences</taxon>
        <taxon>metagenomes</taxon>
        <taxon>ecological metagenomes</taxon>
    </lineage>
</organism>
<protein>
    <recommendedName>
        <fullName evidence="4">Lipopolysaccharide core heptosyltransferase RfaQ</fullName>
    </recommendedName>
</protein>
<dbReference type="AlphaFoldDB" id="A0A645J2A5"/>
<sequence length="147" mass="16516">MEQVVSTLSEDKRFQIFLFGGGRTEETLLHAMEQKYSGVESAAGKYTLEEELEILKSLDLMVSMDSANMHLASFVGTPVMSIWGATHPYAGFYGWNQNPENAVQLDLECRPCSVFGNKECYRGDYACLMNIKPQMVLDKVLSLTSRE</sequence>
<dbReference type="GO" id="GO:0008713">
    <property type="term" value="F:ADP-heptose-lipopolysaccharide heptosyltransferase activity"/>
    <property type="evidence" value="ECO:0007669"/>
    <property type="project" value="TreeGrafter"/>
</dbReference>
<dbReference type="InterPro" id="IPR002201">
    <property type="entry name" value="Glyco_trans_9"/>
</dbReference>
<dbReference type="EMBL" id="VSSQ01129813">
    <property type="protein sequence ID" value="MPN57808.1"/>
    <property type="molecule type" value="Genomic_DNA"/>
</dbReference>
<reference evidence="3" key="1">
    <citation type="submission" date="2019-08" db="EMBL/GenBank/DDBJ databases">
        <authorList>
            <person name="Kucharzyk K."/>
            <person name="Murdoch R.W."/>
            <person name="Higgins S."/>
            <person name="Loffler F."/>
        </authorList>
    </citation>
    <scope>NUCLEOTIDE SEQUENCE</scope>
</reference>
<dbReference type="GO" id="GO:0009244">
    <property type="term" value="P:lipopolysaccharide core region biosynthetic process"/>
    <property type="evidence" value="ECO:0007669"/>
    <property type="project" value="TreeGrafter"/>
</dbReference>
<dbReference type="InterPro" id="IPR051199">
    <property type="entry name" value="LPS_LOS_Heptosyltrfase"/>
</dbReference>
<dbReference type="CDD" id="cd03789">
    <property type="entry name" value="GT9_LPS_heptosyltransferase"/>
    <property type="match status" value="1"/>
</dbReference>
<proteinExistence type="predicted"/>
<dbReference type="PANTHER" id="PTHR30160:SF22">
    <property type="entry name" value="LIPOPOLYSACCHARIDE CORE BIOSYNTHESIS PROTEIN"/>
    <property type="match status" value="1"/>
</dbReference>
<evidence type="ECO:0000256" key="1">
    <source>
        <dbReference type="ARBA" id="ARBA00022676"/>
    </source>
</evidence>
<dbReference type="PANTHER" id="PTHR30160">
    <property type="entry name" value="TETRAACYLDISACCHARIDE 4'-KINASE-RELATED"/>
    <property type="match status" value="1"/>
</dbReference>
<evidence type="ECO:0000313" key="3">
    <source>
        <dbReference type="EMBL" id="MPN57808.1"/>
    </source>
</evidence>
<dbReference type="Gene3D" id="3.40.50.2000">
    <property type="entry name" value="Glycogen Phosphorylase B"/>
    <property type="match status" value="1"/>
</dbReference>
<keyword evidence="1" id="KW-0328">Glycosyltransferase</keyword>
<dbReference type="GO" id="GO:0005829">
    <property type="term" value="C:cytosol"/>
    <property type="evidence" value="ECO:0007669"/>
    <property type="project" value="TreeGrafter"/>
</dbReference>
<keyword evidence="2" id="KW-0808">Transferase</keyword>
<accession>A0A645J2A5</accession>
<evidence type="ECO:0000256" key="2">
    <source>
        <dbReference type="ARBA" id="ARBA00022679"/>
    </source>
</evidence>
<dbReference type="SUPFAM" id="SSF53756">
    <property type="entry name" value="UDP-Glycosyltransferase/glycogen phosphorylase"/>
    <property type="match status" value="1"/>
</dbReference>
<comment type="caution">
    <text evidence="3">The sequence shown here is derived from an EMBL/GenBank/DDBJ whole genome shotgun (WGS) entry which is preliminary data.</text>
</comment>
<name>A0A645J2A5_9ZZZZ</name>
<gene>
    <name evidence="3" type="ORF">SDC9_205502</name>
</gene>
<dbReference type="Pfam" id="PF01075">
    <property type="entry name" value="Glyco_transf_9"/>
    <property type="match status" value="1"/>
</dbReference>
<evidence type="ECO:0008006" key="4">
    <source>
        <dbReference type="Google" id="ProtNLM"/>
    </source>
</evidence>